<evidence type="ECO:0000313" key="4">
    <source>
        <dbReference type="RefSeq" id="XP_010460190.1"/>
    </source>
</evidence>
<organism evidence="3 4">
    <name type="scientific">Camelina sativa</name>
    <name type="common">False flax</name>
    <name type="synonym">Myagrum sativum</name>
    <dbReference type="NCBI Taxonomy" id="90675"/>
    <lineage>
        <taxon>Eukaryota</taxon>
        <taxon>Viridiplantae</taxon>
        <taxon>Streptophyta</taxon>
        <taxon>Embryophyta</taxon>
        <taxon>Tracheophyta</taxon>
        <taxon>Spermatophyta</taxon>
        <taxon>Magnoliopsida</taxon>
        <taxon>eudicotyledons</taxon>
        <taxon>Gunneridae</taxon>
        <taxon>Pentapetalae</taxon>
        <taxon>rosids</taxon>
        <taxon>malvids</taxon>
        <taxon>Brassicales</taxon>
        <taxon>Brassicaceae</taxon>
        <taxon>Camelineae</taxon>
        <taxon>Camelina</taxon>
    </lineage>
</organism>
<feature type="chain" id="PRO_5046532262" evidence="2">
    <location>
        <begin position="25"/>
        <end position="122"/>
    </location>
</feature>
<accession>A0ABM0VRS7</accession>
<gene>
    <name evidence="4" type="primary">LOC104741108</name>
</gene>
<reference evidence="3" key="1">
    <citation type="journal article" date="2014" name="Nat. Commun.">
        <title>The emerging biofuel crop Camelina sativa retains a highly undifferentiated hexaploid genome structure.</title>
        <authorList>
            <person name="Kagale S."/>
            <person name="Koh C."/>
            <person name="Nixon J."/>
            <person name="Bollina V."/>
            <person name="Clarke W.E."/>
            <person name="Tuteja R."/>
            <person name="Spillane C."/>
            <person name="Robinson S.J."/>
            <person name="Links M.G."/>
            <person name="Clarke C."/>
            <person name="Higgins E.E."/>
            <person name="Huebert T."/>
            <person name="Sharpe A.G."/>
            <person name="Parkin I.A."/>
        </authorList>
    </citation>
    <scope>NUCLEOTIDE SEQUENCE [LARGE SCALE GENOMIC DNA]</scope>
    <source>
        <strain evidence="3">cv. DH55</strain>
    </source>
</reference>
<reference evidence="4" key="2">
    <citation type="submission" date="2025-08" db="UniProtKB">
        <authorList>
            <consortium name="RefSeq"/>
        </authorList>
    </citation>
    <scope>IDENTIFICATION</scope>
    <source>
        <tissue evidence="4">Leaf</tissue>
    </source>
</reference>
<feature type="region of interest" description="Disordered" evidence="1">
    <location>
        <begin position="45"/>
        <end position="95"/>
    </location>
</feature>
<name>A0ABM0VRS7_CAMSA</name>
<keyword evidence="3" id="KW-1185">Reference proteome</keyword>
<proteinExistence type="predicted"/>
<evidence type="ECO:0000256" key="1">
    <source>
        <dbReference type="SAM" id="MobiDB-lite"/>
    </source>
</evidence>
<evidence type="ECO:0000256" key="2">
    <source>
        <dbReference type="SAM" id="SignalP"/>
    </source>
</evidence>
<feature type="compositionally biased region" description="Polar residues" evidence="1">
    <location>
        <begin position="63"/>
        <end position="79"/>
    </location>
</feature>
<dbReference type="RefSeq" id="XP_010460190.1">
    <property type="nucleotide sequence ID" value="XM_010461888.1"/>
</dbReference>
<feature type="signal peptide" evidence="2">
    <location>
        <begin position="1"/>
        <end position="24"/>
    </location>
</feature>
<protein>
    <submittedName>
        <fullName evidence="4">Uncharacterized protein LOC104741108</fullName>
    </submittedName>
</protein>
<dbReference type="Proteomes" id="UP000694864">
    <property type="component" value="Chromosome 14"/>
</dbReference>
<evidence type="ECO:0000313" key="3">
    <source>
        <dbReference type="Proteomes" id="UP000694864"/>
    </source>
</evidence>
<sequence length="122" mass="13612">MAVSFVSSIIFFLLFIKLSLFVDGNVFAARMEHRKLGGAKKTMAMRRNLDENGHQGSKIAAHGSTSRHSGQKTTNNTPSEIRPNRATPQRKKYMSMTDKALQLGAVCKEYTYNRCKRSSSAP</sequence>
<keyword evidence="2" id="KW-0732">Signal</keyword>
<dbReference type="GeneID" id="104741108"/>